<dbReference type="PANTHER" id="PTHR11773:SF1">
    <property type="entry name" value="GLYCINE DEHYDROGENASE (DECARBOXYLATING), MITOCHONDRIAL"/>
    <property type="match status" value="1"/>
</dbReference>
<dbReference type="FunFam" id="3.40.640.10:FF:000007">
    <property type="entry name" value="glycine dehydrogenase (Decarboxylating), mitochondrial"/>
    <property type="match status" value="1"/>
</dbReference>
<sequence>MALQMSSRAAAPAVARAAHSCAAGDRCSLLGEQDTFARRHIGPRDEEVPQMLQMINKNYRTLDDLSNAAIPPSIQTKGKRMDVGEGRGEQELLDELLAIARENKTFKSFIGQGYYGTITPQVILRNVLQNPSWYTPYTPYQAEVSQGRLEAMLAYQTVVSDLTGMDISTCSLLDEATAGAEAMRMCQLHVKSKSPAFFVSSGVHRQVTDVIRTRSGPLGIEVIEGDAASFDFGSLRGRLVGALVQYPDTFGTVEDYTDVTKRVHDAGALMVASADLLALTMLREPSTFGADVVIGSSGRFGCPMGFGGPHAGFLATRDELKRVMPGRIIGLSKDVSGKPAYRMALQTREQHIRREKASSNICTAAALMAQVAAFYSMYHGPKGLRAIAQGVHAKACILAEGLKRRGIDIKSGAFFDTIVVELGSESAAKEVHHRARDAQMNLRDLGCSVGVSLDETTTLCDVARLIEVISGQPCTSVEDLVKSVGAADFCDALRRKTPYLQHPTFNRYHSETEMMRYLRRLNVKDVGLDTAMIPLGSCTMKLNAASVMAPMTWPEFANVHPFAPEDQVQGYIKMIKGLENDLCQITGFSGCSLQPNSGAAGEYAGLMTIRSYLRANGQGHRDICLIPISAHGTNPASSALAGLKPVIIACDHNGNIDLEDLKKKAREHKDKLAAIMMTYPSTHGVYEDTFKEAAEVVHSYGGCVYMDGANMNAQVGLIKPVELGADVCHLNLHKTFAIPHGGGGPGIGPICANEKLAPYMPGHSCRDVGMRASGHSGAVSAAPYGSADALPLSWMYARMLGTPGLKKATQAAILNANYMAARLKPYYKILYTGPNGLVAHEFILDLRPFKPAVEAEDVAKRLVDYGFHAPTMSFPVPGTLMVEPTESESLQELDRFCDAMIAIRREIDAVVKGDYDRVDNPLKNAPHTVEELVSDSWMHKYPREVAAFPVRSLRAASGAKYFATCKRVDNQWGDLNLYATFPHADCC</sequence>
<dbReference type="InterPro" id="IPR015424">
    <property type="entry name" value="PyrdxlP-dep_Trfase"/>
</dbReference>
<feature type="modified residue" description="N6-(pyridoxal phosphate)lysine" evidence="6">
    <location>
        <position position="734"/>
    </location>
</feature>
<reference evidence="10" key="2">
    <citation type="journal article" date="2015" name="Mol. Biol. Evol.">
        <title>Lateral gene transfer and gene duplication played a key role in the evolution of Mastigamoeba balamuthi hydrogenosomes.</title>
        <authorList>
            <person name="Nyvltova E."/>
            <person name="Stairs C.W."/>
            <person name="Hrdy I."/>
            <person name="Ridl J."/>
            <person name="Mach J."/>
            <person name="Paces J."/>
            <person name="Roger A.J."/>
            <person name="Tachezy J."/>
        </authorList>
    </citation>
    <scope>NUCLEOTIDE SEQUENCE</scope>
</reference>
<dbReference type="InterPro" id="IPR015421">
    <property type="entry name" value="PyrdxlP-dep_Trfase_major"/>
</dbReference>
<accession>A0A0B5D558</accession>
<dbReference type="Gene3D" id="3.90.1150.10">
    <property type="entry name" value="Aspartate Aminotransferase, domain 1"/>
    <property type="match status" value="2"/>
</dbReference>
<dbReference type="SUPFAM" id="SSF53383">
    <property type="entry name" value="PLP-dependent transferases"/>
    <property type="match status" value="2"/>
</dbReference>
<dbReference type="InterPro" id="IPR049316">
    <property type="entry name" value="GDC-P_C"/>
</dbReference>
<keyword evidence="3 6" id="KW-0663">Pyridoxal phosphate</keyword>
<evidence type="ECO:0000256" key="2">
    <source>
        <dbReference type="ARBA" id="ARBA00010756"/>
    </source>
</evidence>
<reference evidence="10" key="1">
    <citation type="submission" date="2014-06" db="EMBL/GenBank/DDBJ databases">
        <authorList>
            <person name="Nyvltova E.W."/>
            <person name="Stairs C."/>
            <person name="Hrdy I."/>
            <person name="Pacesc J."/>
            <person name="Roger A.J."/>
            <person name="Tachezy J."/>
        </authorList>
    </citation>
    <scope>NUCLEOTIDE SEQUENCE</scope>
</reference>
<keyword evidence="7" id="KW-0809">Transit peptide</keyword>
<dbReference type="PANTHER" id="PTHR11773">
    <property type="entry name" value="GLYCINE DEHYDROGENASE, DECARBOXYLATING"/>
    <property type="match status" value="1"/>
</dbReference>
<dbReference type="FunFam" id="3.90.1150.10:FF:000007">
    <property type="entry name" value="Glycine dehydrogenase (decarboxylating), mitochondrial"/>
    <property type="match status" value="1"/>
</dbReference>
<comment type="catalytic activity">
    <reaction evidence="5 7">
        <text>N(6)-[(R)-lipoyl]-L-lysyl-[glycine-cleavage complex H protein] + glycine + H(+) = N(6)-[(R)-S(8)-aminomethyldihydrolipoyl]-L-lysyl-[glycine-cleavage complex H protein] + CO2</text>
        <dbReference type="Rhea" id="RHEA:24304"/>
        <dbReference type="Rhea" id="RHEA-COMP:10494"/>
        <dbReference type="Rhea" id="RHEA-COMP:10495"/>
        <dbReference type="ChEBI" id="CHEBI:15378"/>
        <dbReference type="ChEBI" id="CHEBI:16526"/>
        <dbReference type="ChEBI" id="CHEBI:57305"/>
        <dbReference type="ChEBI" id="CHEBI:83099"/>
        <dbReference type="ChEBI" id="CHEBI:83143"/>
        <dbReference type="EC" id="1.4.4.2"/>
    </reaction>
</comment>
<evidence type="ECO:0000256" key="1">
    <source>
        <dbReference type="ARBA" id="ARBA00001933"/>
    </source>
</evidence>
<dbReference type="NCBIfam" id="TIGR00461">
    <property type="entry name" value="gcvP"/>
    <property type="match status" value="1"/>
</dbReference>
<dbReference type="GO" id="GO:0005960">
    <property type="term" value="C:glycine cleavage complex"/>
    <property type="evidence" value="ECO:0007669"/>
    <property type="project" value="TreeGrafter"/>
</dbReference>
<dbReference type="GO" id="GO:0005739">
    <property type="term" value="C:mitochondrion"/>
    <property type="evidence" value="ECO:0007669"/>
    <property type="project" value="UniProtKB-SubCell"/>
</dbReference>
<feature type="domain" description="Glycine dehydrogenase C-terminal" evidence="9">
    <location>
        <begin position="808"/>
        <end position="927"/>
    </location>
</feature>
<dbReference type="Pfam" id="PF21478">
    <property type="entry name" value="GcvP2_C"/>
    <property type="match status" value="1"/>
</dbReference>
<comment type="similarity">
    <text evidence="2 7">Belongs to the GcvP family.</text>
</comment>
<evidence type="ECO:0000259" key="9">
    <source>
        <dbReference type="Pfam" id="PF21478"/>
    </source>
</evidence>
<evidence type="ECO:0000259" key="8">
    <source>
        <dbReference type="Pfam" id="PF02347"/>
    </source>
</evidence>
<dbReference type="InterPro" id="IPR003437">
    <property type="entry name" value="GcvP"/>
</dbReference>
<comment type="function">
    <text evidence="7">The glycine cleavage system catalyzes the degradation of glycine.</text>
</comment>
<proteinExistence type="evidence at transcript level"/>
<dbReference type="InterPro" id="IPR049315">
    <property type="entry name" value="GDC-P_N"/>
</dbReference>
<name>A0A0B5D558_MASBA</name>
<dbReference type="GO" id="GO:0004375">
    <property type="term" value="F:glycine dehydrogenase (decarboxylating) activity"/>
    <property type="evidence" value="ECO:0007669"/>
    <property type="project" value="UniProtKB-UniRule"/>
</dbReference>
<keyword evidence="7" id="KW-0496">Mitochondrion</keyword>
<evidence type="ECO:0000256" key="4">
    <source>
        <dbReference type="ARBA" id="ARBA00023002"/>
    </source>
</evidence>
<comment type="cofactor">
    <cofactor evidence="1 6 7">
        <name>pyridoxal 5'-phosphate</name>
        <dbReference type="ChEBI" id="CHEBI:597326"/>
    </cofactor>
</comment>
<dbReference type="VEuPathDB" id="AmoebaDB:MBAL_006700"/>
<dbReference type="GO" id="GO:0019464">
    <property type="term" value="P:glycine decarboxylation via glycine cleavage system"/>
    <property type="evidence" value="ECO:0007669"/>
    <property type="project" value="TreeGrafter"/>
</dbReference>
<feature type="domain" description="Glycine cleavage system P-protein N-terminal" evidence="8">
    <location>
        <begin position="38"/>
        <end position="468"/>
    </location>
</feature>
<dbReference type="InterPro" id="IPR015422">
    <property type="entry name" value="PyrdxlP-dep_Trfase_small"/>
</dbReference>
<dbReference type="InterPro" id="IPR020581">
    <property type="entry name" value="GDC_P"/>
</dbReference>
<evidence type="ECO:0000313" key="10">
    <source>
        <dbReference type="EMBL" id="AJE29364.1"/>
    </source>
</evidence>
<evidence type="ECO:0000256" key="7">
    <source>
        <dbReference type="RuleBase" id="RU364056"/>
    </source>
</evidence>
<dbReference type="Gene3D" id="3.40.640.10">
    <property type="entry name" value="Type I PLP-dependent aspartate aminotransferase-like (Major domain)"/>
    <property type="match status" value="2"/>
</dbReference>
<comment type="subunit">
    <text evidence="7">The glycine cleavage system is composed of four proteins: P, T, L and H.</text>
</comment>
<dbReference type="GO" id="GO:0030170">
    <property type="term" value="F:pyridoxal phosphate binding"/>
    <property type="evidence" value="ECO:0007669"/>
    <property type="project" value="TreeGrafter"/>
</dbReference>
<dbReference type="EC" id="1.4.4.2" evidence="7"/>
<keyword evidence="4 7" id="KW-0560">Oxidoreductase</keyword>
<dbReference type="Pfam" id="PF02347">
    <property type="entry name" value="GDC-P"/>
    <property type="match status" value="2"/>
</dbReference>
<feature type="domain" description="Glycine cleavage system P-protein N-terminal" evidence="8">
    <location>
        <begin position="492"/>
        <end position="763"/>
    </location>
</feature>
<evidence type="ECO:0000256" key="3">
    <source>
        <dbReference type="ARBA" id="ARBA00022898"/>
    </source>
</evidence>
<dbReference type="EMBL" id="KJ993875">
    <property type="protein sequence ID" value="AJE29364.1"/>
    <property type="molecule type" value="mRNA"/>
</dbReference>
<dbReference type="CDD" id="cd00613">
    <property type="entry name" value="GDC-P"/>
    <property type="match status" value="2"/>
</dbReference>
<organism evidence="10">
    <name type="scientific">Mastigamoeba balamuthi</name>
    <name type="common">Phreatamoeba balamuthi</name>
    <dbReference type="NCBI Taxonomy" id="108607"/>
    <lineage>
        <taxon>Eukaryota</taxon>
        <taxon>Amoebozoa</taxon>
        <taxon>Evosea</taxon>
        <taxon>Archamoebae</taxon>
        <taxon>Mastigamoebida</taxon>
        <taxon>Mastigamoebidae</taxon>
        <taxon>Mastigamoeba</taxon>
    </lineage>
</organism>
<dbReference type="AlphaFoldDB" id="A0A0B5D558"/>
<dbReference type="GO" id="GO:0005829">
    <property type="term" value="C:cytosol"/>
    <property type="evidence" value="ECO:0007669"/>
    <property type="project" value="TreeGrafter"/>
</dbReference>
<evidence type="ECO:0000256" key="6">
    <source>
        <dbReference type="PIRSR" id="PIRSR603437-50"/>
    </source>
</evidence>
<dbReference type="GO" id="GO:0016594">
    <property type="term" value="F:glycine binding"/>
    <property type="evidence" value="ECO:0007669"/>
    <property type="project" value="TreeGrafter"/>
</dbReference>
<protein>
    <recommendedName>
        <fullName evidence="7">Glycine cleavage system P protein</fullName>
        <ecNumber evidence="7">1.4.4.2</ecNumber>
    </recommendedName>
</protein>
<evidence type="ECO:0000256" key="5">
    <source>
        <dbReference type="ARBA" id="ARBA00049026"/>
    </source>
</evidence>
<comment type="subcellular location">
    <subcellularLocation>
        <location evidence="7">Mitochondrion</location>
    </subcellularLocation>
</comment>